<sequence length="1275" mass="141265">MIYGSAINCLQSTGEAQKYTRLWKPDCTACLLQGPENIRTLQIDRDLGTSSLRSNKSGVLGKYSEALHEHTGQSTKSFEDLYESASAPGILGSPESRRIGPRLRTPIPEPHKKEWQAITIGPSVLALDDLYTSLLPLTASFIVTAKQSRMTEGDLNTKVQGLQRSTNRGFATREMPEALTEIDRKTQALNPETPDDHSSMLPLLVHLGNIHEERFSLLHELDDLEKAIKYKTITLTLTPDSDPGLSKLLFTLAAVHGQRFQCQGNLDDIEKAIEYGSISVDMTPDDDSAVVTRLANLGTSYTIRFNNLGKLTDLDDGIQFMSRAIALTPDGHPDLPSILSNLGVSHSGRFQRLGELSDLENAIKYEYRAVVLTPDEHPDLPSRLSNMGVSHSFRFKRLGELSDLENAIEYLSRALTLTPDRHPHLPGILVNLGLFHGDRFERLGKLSDLENAIKYQSRALALTPKGHPHLPRTLANLAVSHEIRFERLGELSDLDNAIEYEYRAVALTPDGHPDLPSRLANLGGSHSHRFERLGELSDLKNAIEYKSRALALTPNGHPDLPSRLTNLGASHHRRFERLGELSDLDNAIEYLSCALALTPDGHPHLPSTLTNLGASHCRRFARIGEVSDLENGIEYESRAVALTPDGHPDLPSRLTNLGGSHIRRFEQRGEVSDLENAIDYQSRALALTPDNHPDAASRQYSLAWTHLRCYRQTIDHSYLQHSLSLFRSASQSLSGAPRDKFMFAQVWTKAALVFSPDSCIDAYQTAIDLLPQYIWLGATTTQRYQDLSDTEALAVDAASAAIRSSNHSLALEWLEHARCVVWNQSLMLRSPLDHLHSINPDLGTQLQNVADQLHNAGSHSRESQTLVSGSMTPEQVAQEHRRLAKRYDDLLVRIRELPGFNDFLRPMKAKGLVQAARTGPVVVINCHQDHCDALLVLPHQHHIHHVPLPNFSGKKAQSARSELEGSIGTRRSRERGVVRKPFIEEDQDNDFGNLLGTLWYNVVKPVLDYLGYTSNPPEDPLPHITWCPTGPLSFLPLHAAGDYDQPRSRVFDYVISSYTPTLTALLNSIPSSFTSDSQVLAVGQEHTPGHNPLPGTMDELARLKAHIHHKAKYTELVDDHATTSVVLNAMEQHDWVHIACHAHQNVDDATQSGFFLHDGVLDLASINRRSLKNKGLAFLSACQTAKGDKTLADEAVHLASGMLMAGYTSVIATMWSVNDSDGPLVTNEVYYELVKGGQLGNGEAGRALHKAVALLRKEVGEQSFERWVPYIHIGS</sequence>
<comment type="caution">
    <text evidence="3">The sequence shown here is derived from an EMBL/GenBank/DDBJ whole genome shotgun (WGS) entry which is preliminary data.</text>
</comment>
<reference evidence="3" key="1">
    <citation type="submission" date="2021-01" db="EMBL/GenBank/DDBJ databases">
        <authorList>
            <person name="Kaushik A."/>
        </authorList>
    </citation>
    <scope>NUCLEOTIDE SEQUENCE</scope>
    <source>
        <strain evidence="3">AG3-T5</strain>
    </source>
</reference>
<organism evidence="3 4">
    <name type="scientific">Rhizoctonia solani</name>
    <dbReference type="NCBI Taxonomy" id="456999"/>
    <lineage>
        <taxon>Eukaryota</taxon>
        <taxon>Fungi</taxon>
        <taxon>Dikarya</taxon>
        <taxon>Basidiomycota</taxon>
        <taxon>Agaricomycotina</taxon>
        <taxon>Agaricomycetes</taxon>
        <taxon>Cantharellales</taxon>
        <taxon>Ceratobasidiaceae</taxon>
        <taxon>Rhizoctonia</taxon>
    </lineage>
</organism>
<accession>A0A8H2WMR1</accession>
<feature type="region of interest" description="Disordered" evidence="1">
    <location>
        <begin position="854"/>
        <end position="875"/>
    </location>
</feature>
<name>A0A8H2WMR1_9AGAM</name>
<dbReference type="InterPro" id="IPR024983">
    <property type="entry name" value="CHAT_dom"/>
</dbReference>
<protein>
    <recommendedName>
        <fullName evidence="2">CHAT domain-containing protein</fullName>
    </recommendedName>
</protein>
<dbReference type="InterPro" id="IPR011990">
    <property type="entry name" value="TPR-like_helical_dom_sf"/>
</dbReference>
<evidence type="ECO:0000256" key="1">
    <source>
        <dbReference type="SAM" id="MobiDB-lite"/>
    </source>
</evidence>
<evidence type="ECO:0000259" key="2">
    <source>
        <dbReference type="Pfam" id="PF12770"/>
    </source>
</evidence>
<dbReference type="SUPFAM" id="SSF48452">
    <property type="entry name" value="TPR-like"/>
    <property type="match status" value="2"/>
</dbReference>
<dbReference type="SUPFAM" id="SSF81901">
    <property type="entry name" value="HCP-like"/>
    <property type="match status" value="1"/>
</dbReference>
<dbReference type="Pfam" id="PF12770">
    <property type="entry name" value="CHAT"/>
    <property type="match status" value="1"/>
</dbReference>
<dbReference type="Gene3D" id="1.25.40.10">
    <property type="entry name" value="Tetratricopeptide repeat domain"/>
    <property type="match status" value="3"/>
</dbReference>
<gene>
    <name evidence="3" type="ORF">RDB_LOCUS1922</name>
</gene>
<dbReference type="EMBL" id="CAJMWW010000004">
    <property type="protein sequence ID" value="CAE6395846.1"/>
    <property type="molecule type" value="Genomic_DNA"/>
</dbReference>
<dbReference type="Proteomes" id="UP000663841">
    <property type="component" value="Unassembled WGS sequence"/>
</dbReference>
<dbReference type="PANTHER" id="PTHR19959:SF119">
    <property type="entry name" value="FUNGAL LIPASE-LIKE DOMAIN-CONTAINING PROTEIN"/>
    <property type="match status" value="1"/>
</dbReference>
<dbReference type="AlphaFoldDB" id="A0A8H2WMR1"/>
<dbReference type="PANTHER" id="PTHR19959">
    <property type="entry name" value="KINESIN LIGHT CHAIN"/>
    <property type="match status" value="1"/>
</dbReference>
<feature type="region of interest" description="Disordered" evidence="1">
    <location>
        <begin position="89"/>
        <end position="108"/>
    </location>
</feature>
<evidence type="ECO:0000313" key="3">
    <source>
        <dbReference type="EMBL" id="CAE6395846.1"/>
    </source>
</evidence>
<feature type="domain" description="CHAT" evidence="2">
    <location>
        <begin position="994"/>
        <end position="1275"/>
    </location>
</feature>
<proteinExistence type="predicted"/>
<evidence type="ECO:0000313" key="4">
    <source>
        <dbReference type="Proteomes" id="UP000663841"/>
    </source>
</evidence>